<protein>
    <submittedName>
        <fullName evidence="1">Uncharacterized protein</fullName>
    </submittedName>
</protein>
<organism evidence="1 2">
    <name type="scientific">Viridibacillus arenosi FSL R5-213</name>
    <dbReference type="NCBI Taxonomy" id="1227360"/>
    <lineage>
        <taxon>Bacteria</taxon>
        <taxon>Bacillati</taxon>
        <taxon>Bacillota</taxon>
        <taxon>Bacilli</taxon>
        <taxon>Bacillales</taxon>
        <taxon>Caryophanaceae</taxon>
        <taxon>Viridibacillus</taxon>
    </lineage>
</organism>
<evidence type="ECO:0000313" key="1">
    <source>
        <dbReference type="EMBL" id="ETT86292.1"/>
    </source>
</evidence>
<comment type="caution">
    <text evidence="1">The sequence shown here is derived from an EMBL/GenBank/DDBJ whole genome shotgun (WGS) entry which is preliminary data.</text>
</comment>
<accession>W4F1U3</accession>
<proteinExistence type="predicted"/>
<evidence type="ECO:0000313" key="2">
    <source>
        <dbReference type="Proteomes" id="UP000019062"/>
    </source>
</evidence>
<gene>
    <name evidence="1" type="ORF">C176_06257</name>
</gene>
<dbReference type="AlphaFoldDB" id="W4F1U3"/>
<dbReference type="Proteomes" id="UP000019062">
    <property type="component" value="Unassembled WGS sequence"/>
</dbReference>
<reference evidence="1 2" key="1">
    <citation type="journal article" date="2014" name="BMC Genomics">
        <title>Genomic comparison of sporeforming bacilli isolated from milk.</title>
        <authorList>
            <person name="Moreno Switt A.I."/>
            <person name="Andrus A.D."/>
            <person name="Ranieri M.L."/>
            <person name="Orsi R.H."/>
            <person name="Ivy R."/>
            <person name="den Bakker H.C."/>
            <person name="Martin N.H."/>
            <person name="Wiedmann M."/>
            <person name="Boor K.J."/>
        </authorList>
    </citation>
    <scope>NUCLEOTIDE SEQUENCE [LARGE SCALE GENOMIC DNA]</scope>
    <source>
        <strain evidence="1 2">FSL R5-213</strain>
    </source>
</reference>
<sequence>MSANQLIRATDTFERWLKNMKFLQLPIYKTIIMPNSRTVIKTVPTTVPYIMSKEIALFIQKLNEL</sequence>
<dbReference type="EMBL" id="ASQA01000013">
    <property type="protein sequence ID" value="ETT86292.1"/>
    <property type="molecule type" value="Genomic_DNA"/>
</dbReference>
<name>W4F1U3_9BACL</name>
<keyword evidence="2" id="KW-1185">Reference proteome</keyword>